<feature type="transmembrane region" description="Helical" evidence="4">
    <location>
        <begin position="269"/>
        <end position="288"/>
    </location>
</feature>
<dbReference type="CDD" id="cd17478">
    <property type="entry name" value="MFS_FsR"/>
    <property type="match status" value="1"/>
</dbReference>
<dbReference type="InterPro" id="IPR036259">
    <property type="entry name" value="MFS_trans_sf"/>
</dbReference>
<dbReference type="SUPFAM" id="SSF103473">
    <property type="entry name" value="MFS general substrate transporter"/>
    <property type="match status" value="1"/>
</dbReference>
<sequence>MRSHITPRLAVLSLAHFTIDSYSSFYIPLLPLLVHRLGLNYTMVGGLVALGSMSSSFSQPLFGLLSDRLSRPWFVALGPLVAAVFLSSIGAAPSYAALVALLVAGGIGVSAFHPQTASLAGTSAPSRGMAMSFWVTGGTLGWALGPMFATQTARVFGLERTWIAAVPGVLLSIALYVWMRRVPAVPHAARTRAKLSELAPVARPLGMLYLTVVTRSAVSSGFATFLPLYVHEQGWSVEAGGVLTTVYLTCGALGGFAGGAIADRIGGHRVVRVSFLLAAPFFAAFFLLPLTPALVSLVTGYAFLQASLPVNVVLGQELSPRHASTISSLLMGAAWGVGALLVGPIGALADHSGLRVALMALSSLIAVGALCARGIEPSRTHRNDAGRAHA</sequence>
<keyword evidence="1 4" id="KW-0812">Transmembrane</keyword>
<gene>
    <name evidence="6" type="ORF">HZA61_04135</name>
</gene>
<proteinExistence type="predicted"/>
<keyword evidence="2 4" id="KW-1133">Transmembrane helix</keyword>
<dbReference type="GO" id="GO:0005886">
    <property type="term" value="C:plasma membrane"/>
    <property type="evidence" value="ECO:0007669"/>
    <property type="project" value="TreeGrafter"/>
</dbReference>
<dbReference type="EMBL" id="JACRIW010000032">
    <property type="protein sequence ID" value="MBI5168659.1"/>
    <property type="molecule type" value="Genomic_DNA"/>
</dbReference>
<feature type="transmembrane region" description="Helical" evidence="4">
    <location>
        <begin position="208"/>
        <end position="230"/>
    </location>
</feature>
<name>A0A933W9T0_UNCEI</name>
<dbReference type="Pfam" id="PF07690">
    <property type="entry name" value="MFS_1"/>
    <property type="match status" value="1"/>
</dbReference>
<evidence type="ECO:0000256" key="1">
    <source>
        <dbReference type="ARBA" id="ARBA00022692"/>
    </source>
</evidence>
<evidence type="ECO:0000313" key="6">
    <source>
        <dbReference type="EMBL" id="MBI5168659.1"/>
    </source>
</evidence>
<feature type="transmembrane region" description="Helical" evidence="4">
    <location>
        <begin position="242"/>
        <end position="262"/>
    </location>
</feature>
<feature type="transmembrane region" description="Helical" evidence="4">
    <location>
        <begin position="133"/>
        <end position="149"/>
    </location>
</feature>
<feature type="transmembrane region" description="Helical" evidence="4">
    <location>
        <begin position="353"/>
        <end position="372"/>
    </location>
</feature>
<feature type="transmembrane region" description="Helical" evidence="4">
    <location>
        <begin position="95"/>
        <end position="112"/>
    </location>
</feature>
<feature type="transmembrane region" description="Helical" evidence="4">
    <location>
        <begin position="326"/>
        <end position="347"/>
    </location>
</feature>
<keyword evidence="3 4" id="KW-0472">Membrane</keyword>
<dbReference type="GO" id="GO:0022857">
    <property type="term" value="F:transmembrane transporter activity"/>
    <property type="evidence" value="ECO:0007669"/>
    <property type="project" value="InterPro"/>
</dbReference>
<comment type="caution">
    <text evidence="6">The sequence shown here is derived from an EMBL/GenBank/DDBJ whole genome shotgun (WGS) entry which is preliminary data.</text>
</comment>
<dbReference type="PROSITE" id="PS50850">
    <property type="entry name" value="MFS"/>
    <property type="match status" value="1"/>
</dbReference>
<accession>A0A933W9T0</accession>
<evidence type="ECO:0000313" key="7">
    <source>
        <dbReference type="Proteomes" id="UP000696931"/>
    </source>
</evidence>
<feature type="transmembrane region" description="Helical" evidence="4">
    <location>
        <begin position="69"/>
        <end position="89"/>
    </location>
</feature>
<feature type="transmembrane region" description="Helical" evidence="4">
    <location>
        <begin position="39"/>
        <end position="57"/>
    </location>
</feature>
<dbReference type="PANTHER" id="PTHR43129">
    <property type="entry name" value="FOSMIDOMYCIN RESISTANCE PROTEIN"/>
    <property type="match status" value="1"/>
</dbReference>
<feature type="transmembrane region" description="Helical" evidence="4">
    <location>
        <begin position="161"/>
        <end position="179"/>
    </location>
</feature>
<evidence type="ECO:0000256" key="3">
    <source>
        <dbReference type="ARBA" id="ARBA00023136"/>
    </source>
</evidence>
<feature type="domain" description="Major facilitator superfamily (MFS) profile" evidence="5">
    <location>
        <begin position="8"/>
        <end position="380"/>
    </location>
</feature>
<evidence type="ECO:0000256" key="4">
    <source>
        <dbReference type="SAM" id="Phobius"/>
    </source>
</evidence>
<dbReference type="Proteomes" id="UP000696931">
    <property type="component" value="Unassembled WGS sequence"/>
</dbReference>
<dbReference type="InterPro" id="IPR011701">
    <property type="entry name" value="MFS"/>
</dbReference>
<evidence type="ECO:0000256" key="2">
    <source>
        <dbReference type="ARBA" id="ARBA00022989"/>
    </source>
</evidence>
<protein>
    <submittedName>
        <fullName evidence="6">MFS transporter</fullName>
    </submittedName>
</protein>
<reference evidence="6" key="1">
    <citation type="submission" date="2020-07" db="EMBL/GenBank/DDBJ databases">
        <title>Huge and variable diversity of episymbiotic CPR bacteria and DPANN archaea in groundwater ecosystems.</title>
        <authorList>
            <person name="He C.Y."/>
            <person name="Keren R."/>
            <person name="Whittaker M."/>
            <person name="Farag I.F."/>
            <person name="Doudna J."/>
            <person name="Cate J.H.D."/>
            <person name="Banfield J.F."/>
        </authorList>
    </citation>
    <scope>NUCLEOTIDE SEQUENCE</scope>
    <source>
        <strain evidence="6">NC_groundwater_1813_Pr3_B-0.1um_71_17</strain>
    </source>
</reference>
<organism evidence="6 7">
    <name type="scientific">Eiseniibacteriota bacterium</name>
    <dbReference type="NCBI Taxonomy" id="2212470"/>
    <lineage>
        <taxon>Bacteria</taxon>
        <taxon>Candidatus Eiseniibacteriota</taxon>
    </lineage>
</organism>
<dbReference type="InterPro" id="IPR020846">
    <property type="entry name" value="MFS_dom"/>
</dbReference>
<dbReference type="PANTHER" id="PTHR43129:SF1">
    <property type="entry name" value="FOSMIDOMYCIN RESISTANCE PROTEIN"/>
    <property type="match status" value="1"/>
</dbReference>
<feature type="transmembrane region" description="Helical" evidence="4">
    <location>
        <begin position="294"/>
        <end position="314"/>
    </location>
</feature>
<evidence type="ECO:0000259" key="5">
    <source>
        <dbReference type="PROSITE" id="PS50850"/>
    </source>
</evidence>
<dbReference type="AlphaFoldDB" id="A0A933W9T0"/>
<dbReference type="Gene3D" id="1.20.1250.20">
    <property type="entry name" value="MFS general substrate transporter like domains"/>
    <property type="match status" value="2"/>
</dbReference>